<dbReference type="EMBL" id="JALJRB010000004">
    <property type="protein sequence ID" value="MCJ8500000.1"/>
    <property type="molecule type" value="Genomic_DNA"/>
</dbReference>
<accession>A0AA41R325</accession>
<reference evidence="10" key="1">
    <citation type="submission" date="2022-04" db="EMBL/GenBank/DDBJ databases">
        <title>Desulfatitalea alkaliphila sp. nov., a novel anaerobic sulfate-reducing bacterium isolated from terrestrial mud volcano, Taman Peninsula, Russia.</title>
        <authorList>
            <person name="Khomyakova M.A."/>
            <person name="Merkel A.Y."/>
            <person name="Slobodkin A.I."/>
        </authorList>
    </citation>
    <scope>NUCLEOTIDE SEQUENCE</scope>
    <source>
        <strain evidence="10">M08but</strain>
    </source>
</reference>
<dbReference type="AlphaFoldDB" id="A0AA41R325"/>
<keyword evidence="11" id="KW-1185">Reference proteome</keyword>
<evidence type="ECO:0000256" key="8">
    <source>
        <dbReference type="ARBA" id="ARBA00023136"/>
    </source>
</evidence>
<evidence type="ECO:0000256" key="5">
    <source>
        <dbReference type="ARBA" id="ARBA00022475"/>
    </source>
</evidence>
<dbReference type="GO" id="GO:0012505">
    <property type="term" value="C:endomembrane system"/>
    <property type="evidence" value="ECO:0007669"/>
    <property type="project" value="UniProtKB-SubCell"/>
</dbReference>
<keyword evidence="6" id="KW-0997">Cell inner membrane</keyword>
<feature type="transmembrane region" description="Helical" evidence="9">
    <location>
        <begin position="20"/>
        <end position="38"/>
    </location>
</feature>
<evidence type="ECO:0000256" key="1">
    <source>
        <dbReference type="ARBA" id="ARBA00004308"/>
    </source>
</evidence>
<dbReference type="CDD" id="cd13553">
    <property type="entry name" value="PBP2_NrtA_CpmA_like"/>
    <property type="match status" value="1"/>
</dbReference>
<comment type="caution">
    <text evidence="10">The sequence shown here is derived from an EMBL/GenBank/DDBJ whole genome shotgun (WGS) entry which is preliminary data.</text>
</comment>
<evidence type="ECO:0000313" key="11">
    <source>
        <dbReference type="Proteomes" id="UP001165427"/>
    </source>
</evidence>
<evidence type="ECO:0000256" key="3">
    <source>
        <dbReference type="ARBA" id="ARBA00010742"/>
    </source>
</evidence>
<evidence type="ECO:0000256" key="7">
    <source>
        <dbReference type="ARBA" id="ARBA00022729"/>
    </source>
</evidence>
<organism evidence="10 11">
    <name type="scientific">Desulfatitalea alkaliphila</name>
    <dbReference type="NCBI Taxonomy" id="2929485"/>
    <lineage>
        <taxon>Bacteria</taxon>
        <taxon>Pseudomonadati</taxon>
        <taxon>Thermodesulfobacteriota</taxon>
        <taxon>Desulfobacteria</taxon>
        <taxon>Desulfobacterales</taxon>
        <taxon>Desulfosarcinaceae</taxon>
        <taxon>Desulfatitalea</taxon>
    </lineage>
</organism>
<keyword evidence="5" id="KW-1003">Cell membrane</keyword>
<evidence type="ECO:0000256" key="2">
    <source>
        <dbReference type="ARBA" id="ARBA00004418"/>
    </source>
</evidence>
<dbReference type="RefSeq" id="WP_246903721.1">
    <property type="nucleotide sequence ID" value="NZ_JALJRB010000004.1"/>
</dbReference>
<keyword evidence="8 9" id="KW-0472">Membrane</keyword>
<dbReference type="Pfam" id="PF13379">
    <property type="entry name" value="NMT1_2"/>
    <property type="match status" value="1"/>
</dbReference>
<evidence type="ECO:0000256" key="4">
    <source>
        <dbReference type="ARBA" id="ARBA00022448"/>
    </source>
</evidence>
<evidence type="ECO:0000313" key="10">
    <source>
        <dbReference type="EMBL" id="MCJ8500000.1"/>
    </source>
</evidence>
<gene>
    <name evidence="10" type="ORF">MRX98_05395</name>
</gene>
<protein>
    <submittedName>
        <fullName evidence="10">ABC transporter substrate-binding protein</fullName>
    </submittedName>
</protein>
<dbReference type="Proteomes" id="UP001165427">
    <property type="component" value="Unassembled WGS sequence"/>
</dbReference>
<dbReference type="GO" id="GO:0042597">
    <property type="term" value="C:periplasmic space"/>
    <property type="evidence" value="ECO:0007669"/>
    <property type="project" value="UniProtKB-SubCell"/>
</dbReference>
<evidence type="ECO:0000256" key="9">
    <source>
        <dbReference type="SAM" id="Phobius"/>
    </source>
</evidence>
<keyword evidence="9" id="KW-0812">Transmembrane</keyword>
<dbReference type="PANTHER" id="PTHR30024:SF47">
    <property type="entry name" value="TAURINE-BINDING PERIPLASMIC PROTEIN"/>
    <property type="match status" value="1"/>
</dbReference>
<dbReference type="PANTHER" id="PTHR30024">
    <property type="entry name" value="ALIPHATIC SULFONATES-BINDING PROTEIN-RELATED"/>
    <property type="match status" value="1"/>
</dbReference>
<keyword evidence="4" id="KW-0813">Transport</keyword>
<name>A0AA41R325_9BACT</name>
<comment type="subcellular location">
    <subcellularLocation>
        <location evidence="1">Endomembrane system</location>
    </subcellularLocation>
    <subcellularLocation>
        <location evidence="2">Periplasm</location>
    </subcellularLocation>
</comment>
<evidence type="ECO:0000256" key="6">
    <source>
        <dbReference type="ARBA" id="ARBA00022519"/>
    </source>
</evidence>
<dbReference type="InterPro" id="IPR044527">
    <property type="entry name" value="NrtA/CpmA_ABC-bd_dom"/>
</dbReference>
<dbReference type="Gene3D" id="3.40.190.10">
    <property type="entry name" value="Periplasmic binding protein-like II"/>
    <property type="match status" value="2"/>
</dbReference>
<sequence length="348" mass="38368">MPFKGLSMLSRLKKSHPWRVFWMAVAWAVAISAAHYAFNTDHEQRPTVRMGYMPVITNLAAPLLDAASGPQTAPVRFRAVKFSSFAEMAEALRGGNIQAAFIIAPLSIVLHQQGADVRVVYIGNRHESTFVVRKDLAVRTLNDLDGRSVAVPMRFSGHHLALLRMMRDAGTAPGLRIVEMNPPDMASALAAGALDGYLVGEPFAAQSMKSGDGEVLTYLEDVWPGFICNLLLVNQRFIDTQPDLVQALVQGAVRSGLWARDHLQEAAGIAARYWGQPLELVEFALTTPADRVVFDQYRPRQEEMQELADLMTAFGLAGSARIEGLVEDRFAREVDLSGIRQLQDILMP</sequence>
<proteinExistence type="inferred from homology"/>
<dbReference type="SUPFAM" id="SSF53850">
    <property type="entry name" value="Periplasmic binding protein-like II"/>
    <property type="match status" value="1"/>
</dbReference>
<comment type="similarity">
    <text evidence="3">Belongs to the bacterial solute-binding protein SsuA/TauA family.</text>
</comment>
<keyword evidence="7" id="KW-0732">Signal</keyword>
<keyword evidence="9" id="KW-1133">Transmembrane helix</keyword>